<keyword evidence="2 3" id="KW-0040">ANK repeat</keyword>
<dbReference type="PROSITE" id="PS50088">
    <property type="entry name" value="ANK_REPEAT"/>
    <property type="match status" value="1"/>
</dbReference>
<evidence type="ECO:0000256" key="1">
    <source>
        <dbReference type="ARBA" id="ARBA00022737"/>
    </source>
</evidence>
<feature type="repeat" description="ANK" evidence="3">
    <location>
        <begin position="545"/>
        <end position="578"/>
    </location>
</feature>
<dbReference type="PROSITE" id="PS50297">
    <property type="entry name" value="ANK_REP_REGION"/>
    <property type="match status" value="1"/>
</dbReference>
<dbReference type="Pfam" id="PF00023">
    <property type="entry name" value="Ank"/>
    <property type="match status" value="2"/>
</dbReference>
<dbReference type="InterPro" id="IPR002110">
    <property type="entry name" value="Ankyrin_rpt"/>
</dbReference>
<keyword evidence="1" id="KW-0677">Repeat</keyword>
<dbReference type="PANTHER" id="PTHR24198">
    <property type="entry name" value="ANKYRIN REPEAT AND PROTEIN KINASE DOMAIN-CONTAINING PROTEIN"/>
    <property type="match status" value="1"/>
</dbReference>
<gene>
    <name evidence="5" type="ORF">PG991_006233</name>
</gene>
<reference evidence="5 6" key="1">
    <citation type="submission" date="2023-01" db="EMBL/GenBank/DDBJ databases">
        <title>Analysis of 21 Apiospora genomes using comparative genomics revels a genus with tremendous synthesis potential of carbohydrate active enzymes and secondary metabolites.</title>
        <authorList>
            <person name="Sorensen T."/>
        </authorList>
    </citation>
    <scope>NUCLEOTIDE SEQUENCE [LARGE SCALE GENOMIC DNA]</scope>
    <source>
        <strain evidence="5 6">CBS 20057</strain>
    </source>
</reference>
<sequence length="749" mass="82775">MTASKLNLGLAFGGRPATLASFPSGTLLLLRNGVESNGKCRQNMLRCRPPSPDGRAPVAPYSECYDAPYVVLVASLQLFFVFSIRQPRAMCDISDAGEGEWAGNEIYQLIKEDNVVGVREHLTAHPDIKTWILVRPDGRIHNAAIQFAASVGSLGVLQILMAAAGETDWAPSLYRACRNGQVEAARWILDNRIDAAAESLSSAGPHGSLLLNTLESFPPHLLEVCPEAKTPGHLWHARREEVVHLLLDRGANIHDKRCYSNKRFNDNVELLNPGWDLGSDYTDQEALDILLARDGNNQDFNGEWGDPSWEMPRQSMELEEPTSTEVLLEPMEPIVDTALTLALSFASGDLISRLIEGGCDIYSKVRQFQDTEEGEITEDVTPLHLACHYKNIAGVRSLLQAGGSKAKSMIAARDSNGMTPFHWATLGTALYYPQGDVWEDRHIATSNKMKACLELILACDSSQLDVQDRWGRTALHYASLLESAEVATLVKNEADPNVKDEEGRTPLLTLLSRSYMPSLVNRHVSPADLDLFFRHGAELHEVDANGNTLLHLASRSWRWKNLVQWLLQHGVPAGITNNEKKLPLHNAAKCIHESSDEYGDTFVRFDNALRAQDEMMGMLTGTGDLDRPDATGTTPRQALAACRARAHESIGRATSNRLFEECSALERRQFRLGYQTLPAAIRKMMADQTTTRRLGRVNTHLLGHHVSIGRGDASLTRGTGRVELTLDHGPWRNARPRGRSLEGGGSLYI</sequence>
<dbReference type="PANTHER" id="PTHR24198:SF165">
    <property type="entry name" value="ANKYRIN REPEAT-CONTAINING PROTEIN-RELATED"/>
    <property type="match status" value="1"/>
</dbReference>
<protein>
    <recommendedName>
        <fullName evidence="7">Ankyrin</fullName>
    </recommendedName>
</protein>
<dbReference type="InterPro" id="IPR036770">
    <property type="entry name" value="Ankyrin_rpt-contain_sf"/>
</dbReference>
<evidence type="ECO:0000313" key="5">
    <source>
        <dbReference type="EMBL" id="KAK8029177.1"/>
    </source>
</evidence>
<feature type="region of interest" description="Disordered" evidence="4">
    <location>
        <begin position="727"/>
        <end position="749"/>
    </location>
</feature>
<dbReference type="SMART" id="SM00248">
    <property type="entry name" value="ANK"/>
    <property type="match status" value="7"/>
</dbReference>
<accession>A0ABR1SBH0</accession>
<dbReference type="Gene3D" id="1.25.40.20">
    <property type="entry name" value="Ankyrin repeat-containing domain"/>
    <property type="match status" value="4"/>
</dbReference>
<comment type="caution">
    <text evidence="5">The sequence shown here is derived from an EMBL/GenBank/DDBJ whole genome shotgun (WGS) entry which is preliminary data.</text>
</comment>
<evidence type="ECO:0000256" key="2">
    <source>
        <dbReference type="ARBA" id="ARBA00023043"/>
    </source>
</evidence>
<dbReference type="SUPFAM" id="SSF48403">
    <property type="entry name" value="Ankyrin repeat"/>
    <property type="match status" value="1"/>
</dbReference>
<organism evidence="5 6">
    <name type="scientific">Apiospora marii</name>
    <dbReference type="NCBI Taxonomy" id="335849"/>
    <lineage>
        <taxon>Eukaryota</taxon>
        <taxon>Fungi</taxon>
        <taxon>Dikarya</taxon>
        <taxon>Ascomycota</taxon>
        <taxon>Pezizomycotina</taxon>
        <taxon>Sordariomycetes</taxon>
        <taxon>Xylariomycetidae</taxon>
        <taxon>Amphisphaeriales</taxon>
        <taxon>Apiosporaceae</taxon>
        <taxon>Apiospora</taxon>
    </lineage>
</organism>
<name>A0ABR1SBH0_9PEZI</name>
<dbReference type="EMBL" id="JAQQWI010000007">
    <property type="protein sequence ID" value="KAK8029177.1"/>
    <property type="molecule type" value="Genomic_DNA"/>
</dbReference>
<proteinExistence type="predicted"/>
<evidence type="ECO:0000256" key="4">
    <source>
        <dbReference type="SAM" id="MobiDB-lite"/>
    </source>
</evidence>
<evidence type="ECO:0000313" key="6">
    <source>
        <dbReference type="Proteomes" id="UP001396898"/>
    </source>
</evidence>
<evidence type="ECO:0008006" key="7">
    <source>
        <dbReference type="Google" id="ProtNLM"/>
    </source>
</evidence>
<evidence type="ECO:0000256" key="3">
    <source>
        <dbReference type="PROSITE-ProRule" id="PRU00023"/>
    </source>
</evidence>
<dbReference type="Pfam" id="PF12796">
    <property type="entry name" value="Ank_2"/>
    <property type="match status" value="1"/>
</dbReference>
<keyword evidence="6" id="KW-1185">Reference proteome</keyword>
<dbReference type="Proteomes" id="UP001396898">
    <property type="component" value="Unassembled WGS sequence"/>
</dbReference>